<feature type="compositionally biased region" description="Gly residues" evidence="1">
    <location>
        <begin position="235"/>
        <end position="261"/>
    </location>
</feature>
<evidence type="ECO:0000313" key="3">
    <source>
        <dbReference type="Proteomes" id="UP001597304"/>
    </source>
</evidence>
<dbReference type="Proteomes" id="UP001597304">
    <property type="component" value="Unassembled WGS sequence"/>
</dbReference>
<dbReference type="EMBL" id="JBHUEJ010000021">
    <property type="protein sequence ID" value="MFD1711181.1"/>
    <property type="molecule type" value="Genomic_DNA"/>
</dbReference>
<protein>
    <submittedName>
        <fullName evidence="2">DUF1631 family protein</fullName>
    </submittedName>
</protein>
<feature type="region of interest" description="Disordered" evidence="1">
    <location>
        <begin position="223"/>
        <end position="277"/>
    </location>
</feature>
<comment type="caution">
    <text evidence="2">The sequence shown here is derived from an EMBL/GenBank/DDBJ whole genome shotgun (WGS) entry which is preliminary data.</text>
</comment>
<name>A0ABW4KUW1_9BURK</name>
<dbReference type="RefSeq" id="WP_147913964.1">
    <property type="nucleotide sequence ID" value="NZ_JBHUEJ010000021.1"/>
</dbReference>
<dbReference type="Pfam" id="PF07793">
    <property type="entry name" value="DUF1631"/>
    <property type="match status" value="1"/>
</dbReference>
<sequence>MQAVSTNSPLIKRSRQEAVFLASSMIDRCVEAASAALHEAERTAKSMATRIELGDAAAALTKQRATMRTGYAASVDDAIGKALNEARSQADAHKPEKGGRMLEADSSLALLDDAEVARFVEASRLQQTAMPVVEHALARLDSLMSSALGLPVVRADLNPLRPEILCNALLELLGSFGESTQIQSHWTRALARPFAGELQRLYEAIGKLLESQGVEEARYRLKLTEGGSLPPQKSGTGGSGTGNASGNGSGSAGSAPGGAPGQGVPATSGDGGASRRALFPHMGDLAQARPAVPQALIRDFLYRPQWVSENDEPLPPAYYEAVTAQLAGAIRASSHAPSFDEAAQARQRLRDKALSVVDRPARAVDVATPLPPQQWGEAAQPAARTRTLMELKSQATKISQALGLDAVRTLVSQVAGDHRVMAPVREAFVAMEPALLRMAMKDPRFFGDDHHPARRLIEGVAQRSFKYNDEYADEFEQFMAPVRDAVRELNDRPEASNSAFGAQLEQLETRWQAEDVVETDAQEAGLRSMHFAQERQTLADKVAWEFSLRSDLDRVPVVVADFLFQDWSLVIAHAQLTDKRGQLDPGGYLAVVTDLLWSVKREAVLKEPRRLFEVVPGVLQTLRRGLEMLGKEARETDTFFNALMRYHDPVLRLRRLRSARDAEASGLTRLDDDSSLLMPLDMETEALPLERPSPRVAEQPWLGRHERVAAGFDDHGSGMAPLEADEGMTSMASLDSGHPADEVSRFAEPEPAPAAVGDFVPLDQPEPALLGAPRISDAAHVPVPDAPPDDAELARQRAILERLRTGDWVDLRVRGQWRRAQLSWSSENGSLFMFVSRGGRPHSMTRRTCEKLIRTRHLRPVDAAAVVDKALRRLSDSPSAEHEHVTV</sequence>
<evidence type="ECO:0000313" key="2">
    <source>
        <dbReference type="EMBL" id="MFD1711181.1"/>
    </source>
</evidence>
<accession>A0ABW4KUW1</accession>
<reference evidence="3" key="1">
    <citation type="journal article" date="2019" name="Int. J. Syst. Evol. Microbiol.">
        <title>The Global Catalogue of Microorganisms (GCM) 10K type strain sequencing project: providing services to taxonomists for standard genome sequencing and annotation.</title>
        <authorList>
            <consortium name="The Broad Institute Genomics Platform"/>
            <consortium name="The Broad Institute Genome Sequencing Center for Infectious Disease"/>
            <person name="Wu L."/>
            <person name="Ma J."/>
        </authorList>
    </citation>
    <scope>NUCLEOTIDE SEQUENCE [LARGE SCALE GENOMIC DNA]</scope>
    <source>
        <strain evidence="3">LMG 29247</strain>
    </source>
</reference>
<keyword evidence="3" id="KW-1185">Reference proteome</keyword>
<gene>
    <name evidence="2" type="ORF">ACFSF0_11215</name>
</gene>
<organism evidence="2 3">
    <name type="scientific">Ottowia flava</name>
    <dbReference type="NCBI Taxonomy" id="2675430"/>
    <lineage>
        <taxon>Bacteria</taxon>
        <taxon>Pseudomonadati</taxon>
        <taxon>Pseudomonadota</taxon>
        <taxon>Betaproteobacteria</taxon>
        <taxon>Burkholderiales</taxon>
        <taxon>Comamonadaceae</taxon>
        <taxon>Ottowia</taxon>
    </lineage>
</organism>
<proteinExistence type="predicted"/>
<dbReference type="InterPro" id="IPR012434">
    <property type="entry name" value="DUF1631"/>
</dbReference>
<evidence type="ECO:0000256" key="1">
    <source>
        <dbReference type="SAM" id="MobiDB-lite"/>
    </source>
</evidence>